<proteinExistence type="predicted"/>
<organism evidence="1 2">
    <name type="scientific">Streptomyces pimonensis</name>
    <dbReference type="NCBI Taxonomy" id="2860288"/>
    <lineage>
        <taxon>Bacteria</taxon>
        <taxon>Bacillati</taxon>
        <taxon>Actinomycetota</taxon>
        <taxon>Actinomycetes</taxon>
        <taxon>Kitasatosporales</taxon>
        <taxon>Streptomycetaceae</taxon>
        <taxon>Streptomyces</taxon>
    </lineage>
</organism>
<evidence type="ECO:0000313" key="1">
    <source>
        <dbReference type="EMBL" id="MEZ3180745.1"/>
    </source>
</evidence>
<comment type="caution">
    <text evidence="1">The sequence shown here is derived from an EMBL/GenBank/DDBJ whole genome shotgun (WGS) entry which is preliminary data.</text>
</comment>
<name>A0ABV4J5R6_9ACTN</name>
<dbReference type="EMBL" id="JAHWZY010000019">
    <property type="protein sequence ID" value="MEZ3180745.1"/>
    <property type="molecule type" value="Genomic_DNA"/>
</dbReference>
<accession>A0ABV4J5R6</accession>
<protein>
    <submittedName>
        <fullName evidence="1">Uncharacterized protein</fullName>
    </submittedName>
</protein>
<gene>
    <name evidence="1" type="ORF">KYY02_19255</name>
</gene>
<keyword evidence="2" id="KW-1185">Reference proteome</keyword>
<sequence>MTDTSPAARALLVAFDETQLAEMHAAASARMKRVRALHRQEYDACDWCSTNDRHVPYPCPTIRALDGEEPS</sequence>
<dbReference type="RefSeq" id="WP_371239600.1">
    <property type="nucleotide sequence ID" value="NZ_JAHWZY010000019.1"/>
</dbReference>
<reference evidence="1 2" key="1">
    <citation type="journal article" date="2021" name="Res Sq">
        <title>Streptomyces Pimoensis sp. nov., Isolated From the Taklimakan Desert in Xinjiang, China.</title>
        <authorList>
            <person name="Zhang P."/>
            <person name="Luo X."/>
            <person name="Luo X."/>
            <person name="Liu Z."/>
            <person name="Xia Z."/>
            <person name="Wan C."/>
            <person name="zhang L."/>
        </authorList>
    </citation>
    <scope>NUCLEOTIDE SEQUENCE [LARGE SCALE GENOMIC DNA]</scope>
    <source>
        <strain evidence="1 2">TRM75549</strain>
    </source>
</reference>
<dbReference type="Proteomes" id="UP001567537">
    <property type="component" value="Unassembled WGS sequence"/>
</dbReference>
<evidence type="ECO:0000313" key="2">
    <source>
        <dbReference type="Proteomes" id="UP001567537"/>
    </source>
</evidence>